<dbReference type="PANTHER" id="PTHR42839">
    <property type="entry name" value="ISOCHORISMATE SYNTHASE ENTC"/>
    <property type="match status" value="1"/>
</dbReference>
<name>A0A9E7D311_9FLAO</name>
<gene>
    <name evidence="2" type="ORF">MQE35_16405</name>
</gene>
<dbReference type="Gene3D" id="3.60.120.10">
    <property type="entry name" value="Anthranilate synthase"/>
    <property type="match status" value="1"/>
</dbReference>
<accession>A0A9E7D311</accession>
<dbReference type="Proteomes" id="UP000831290">
    <property type="component" value="Chromosome"/>
</dbReference>
<sequence>MISLEDFFDRIQYQIKNKLPYTIYKKADENVLHSILQNDNKLYRVKNYSESGFIFSLFDNERINPIIIPLSNAKPFSTFFIPSEAYDKSAMIINEPFHFPLRKVDYMELLNKALNEIKTGDMQKVVVSRTEKVDLKEDSIITIFKKLANTYTGAFVYLWYHPKVGTWMGATPETLFKINDSEFNTMALAGTQPFQGSMEVEWGEKEIMEQQLVVDDIVNKLNSEEFNLQISSRYTVRAGNILHLRTDIKGTLPDSNLNIGELVNSLHPTPAVCGLPAEEAKKFILKNEGYNRKYYTGYLGELNIPDFKIKNEDDLLLDEIENEELDESTNKKSDLYVNLRCMEIVGHKAVLYVGGGITKDSDAEKEWEETVNKTKVMKKVLF</sequence>
<feature type="domain" description="Chorismate-utilising enzyme C-terminal" evidence="1">
    <location>
        <begin position="330"/>
        <end position="373"/>
    </location>
</feature>
<dbReference type="AlphaFoldDB" id="A0A9E7D311"/>
<dbReference type="Pfam" id="PF00425">
    <property type="entry name" value="Chorismate_bind"/>
    <property type="match status" value="2"/>
</dbReference>
<organism evidence="2 3">
    <name type="scientific">Abyssalbus ytuae</name>
    <dbReference type="NCBI Taxonomy" id="2926907"/>
    <lineage>
        <taxon>Bacteria</taxon>
        <taxon>Pseudomonadati</taxon>
        <taxon>Bacteroidota</taxon>
        <taxon>Flavobacteriia</taxon>
        <taxon>Flavobacteriales</taxon>
        <taxon>Flavobacteriaceae</taxon>
        <taxon>Abyssalbus</taxon>
    </lineage>
</organism>
<proteinExistence type="predicted"/>
<evidence type="ECO:0000313" key="3">
    <source>
        <dbReference type="Proteomes" id="UP000831290"/>
    </source>
</evidence>
<reference evidence="2" key="1">
    <citation type="submission" date="2022-03" db="EMBL/GenBank/DDBJ databases">
        <title>Description of Abyssus ytuae gen. nov., sp. nov., a novel member of the family Flavobacteriaceae isolated from the sediment of Mariana Trench.</title>
        <authorList>
            <person name="Zhang J."/>
            <person name="Xu X."/>
        </authorList>
    </citation>
    <scope>NUCLEOTIDE SEQUENCE</scope>
    <source>
        <strain evidence="2">MT3330</strain>
    </source>
</reference>
<dbReference type="EMBL" id="CP094358">
    <property type="protein sequence ID" value="UOB17304.1"/>
    <property type="molecule type" value="Genomic_DNA"/>
</dbReference>
<dbReference type="PANTHER" id="PTHR42839:SF2">
    <property type="entry name" value="ISOCHORISMATE SYNTHASE ENTC"/>
    <property type="match status" value="1"/>
</dbReference>
<evidence type="ECO:0000259" key="1">
    <source>
        <dbReference type="Pfam" id="PF00425"/>
    </source>
</evidence>
<dbReference type="KEGG" id="fbm:MQE35_16405"/>
<feature type="domain" description="Chorismate-utilising enzyme C-terminal" evidence="1">
    <location>
        <begin position="104"/>
        <end position="303"/>
    </location>
</feature>
<dbReference type="SUPFAM" id="SSF56322">
    <property type="entry name" value="ADC synthase"/>
    <property type="match status" value="1"/>
</dbReference>
<evidence type="ECO:0000313" key="2">
    <source>
        <dbReference type="EMBL" id="UOB17304.1"/>
    </source>
</evidence>
<dbReference type="InterPro" id="IPR015890">
    <property type="entry name" value="Chorismate_C"/>
</dbReference>
<keyword evidence="3" id="KW-1185">Reference proteome</keyword>
<protein>
    <submittedName>
        <fullName evidence="2">Chorismate-binding protein</fullName>
    </submittedName>
</protein>
<dbReference type="InterPro" id="IPR005801">
    <property type="entry name" value="ADC_synthase"/>
</dbReference>
<dbReference type="RefSeq" id="WP_255842669.1">
    <property type="nucleotide sequence ID" value="NZ_CP094358.1"/>
</dbReference>